<dbReference type="KEGG" id="ncv:NCAV_0424"/>
<proteinExistence type="predicted"/>
<organism evidence="2 3">
    <name type="scientific">Candidatus Nitrosocaldus cavascurensis</name>
    <dbReference type="NCBI Taxonomy" id="2058097"/>
    <lineage>
        <taxon>Archaea</taxon>
        <taxon>Nitrososphaerota</taxon>
        <taxon>Nitrososphaeria</taxon>
        <taxon>Candidatus Nitrosocaldales</taxon>
        <taxon>Candidatus Nitrosocaldaceae</taxon>
        <taxon>Candidatus Nitrosocaldus</taxon>
    </lineage>
</organism>
<dbReference type="RefSeq" id="WP_103287557.1">
    <property type="nucleotide sequence ID" value="NZ_LT981265.1"/>
</dbReference>
<keyword evidence="1" id="KW-0472">Membrane</keyword>
<protein>
    <submittedName>
        <fullName evidence="2">Permease</fullName>
    </submittedName>
</protein>
<evidence type="ECO:0000313" key="3">
    <source>
        <dbReference type="Proteomes" id="UP000236248"/>
    </source>
</evidence>
<dbReference type="AlphaFoldDB" id="A0A2K5APN6"/>
<keyword evidence="1" id="KW-1133">Transmembrane helix</keyword>
<gene>
    <name evidence="2" type="ORF">NCAV_0424</name>
</gene>
<reference evidence="3" key="1">
    <citation type="submission" date="2018-01" db="EMBL/GenBank/DDBJ databases">
        <authorList>
            <person name="Kerou L M."/>
        </authorList>
    </citation>
    <scope>NUCLEOTIDE SEQUENCE [LARGE SCALE GENOMIC DNA]</scope>
    <source>
        <strain evidence="3">SCU2</strain>
    </source>
</reference>
<sequence length="83" mass="9361">MVIGIGVIVNVIFILYNRVRKRSATYLGSNATRSLALMYKPMLNMHIALNTIGYIAGMVHGLLFIRYLEPITLSLNSYECTDH</sequence>
<accession>A0A2K5APN6</accession>
<dbReference type="EMBL" id="LT981265">
    <property type="protein sequence ID" value="SPC33618.1"/>
    <property type="molecule type" value="Genomic_DNA"/>
</dbReference>
<name>A0A2K5APN6_9ARCH</name>
<keyword evidence="1" id="KW-0812">Transmembrane</keyword>
<dbReference type="GeneID" id="41594519"/>
<evidence type="ECO:0000313" key="2">
    <source>
        <dbReference type="EMBL" id="SPC33618.1"/>
    </source>
</evidence>
<keyword evidence="3" id="KW-1185">Reference proteome</keyword>
<dbReference type="Proteomes" id="UP000236248">
    <property type="component" value="Chromosome NCAV"/>
</dbReference>
<evidence type="ECO:0000256" key="1">
    <source>
        <dbReference type="SAM" id="Phobius"/>
    </source>
</evidence>
<feature type="transmembrane region" description="Helical" evidence="1">
    <location>
        <begin position="47"/>
        <end position="68"/>
    </location>
</feature>